<dbReference type="EC" id="3.1.1.4" evidence="10"/>
<feature type="active site" evidence="4">
    <location>
        <position position="105"/>
    </location>
</feature>
<dbReference type="PANTHER" id="PTHR11716">
    <property type="entry name" value="PHOSPHOLIPASE A2 FAMILY MEMBER"/>
    <property type="match status" value="1"/>
</dbReference>
<evidence type="ECO:0000256" key="5">
    <source>
        <dbReference type="PIRSR" id="PIRSR601211-2"/>
    </source>
</evidence>
<keyword evidence="3 6" id="KW-1015">Disulfide bond</keyword>
<dbReference type="PRINTS" id="PR00389">
    <property type="entry name" value="PHPHLIPASEA2"/>
</dbReference>
<dbReference type="PROSITE" id="PS00119">
    <property type="entry name" value="PA2_ASP"/>
    <property type="match status" value="1"/>
</dbReference>
<evidence type="ECO:0000259" key="9">
    <source>
        <dbReference type="SMART" id="SM00085"/>
    </source>
</evidence>
<comment type="subcellular location">
    <subcellularLocation>
        <location evidence="1 8">Secreted</location>
    </subcellularLocation>
</comment>
<feature type="disulfide bond" evidence="6">
    <location>
        <begin position="44"/>
        <end position="60"/>
    </location>
</feature>
<organism evidence="10">
    <name type="scientific">Protobothrops mangshanensis</name>
    <name type="common">Mangshan pitviper</name>
    <name type="synonym">Zhaoermia mangshanensis</name>
    <dbReference type="NCBI Taxonomy" id="242058"/>
    <lineage>
        <taxon>Eukaryota</taxon>
        <taxon>Metazoa</taxon>
        <taxon>Chordata</taxon>
        <taxon>Craniata</taxon>
        <taxon>Vertebrata</taxon>
        <taxon>Euteleostomi</taxon>
        <taxon>Lepidosauria</taxon>
        <taxon>Squamata</taxon>
        <taxon>Bifurcata</taxon>
        <taxon>Unidentata</taxon>
        <taxon>Episquamata</taxon>
        <taxon>Toxicofera</taxon>
        <taxon>Serpentes</taxon>
        <taxon>Colubroidea</taxon>
        <taxon>Viperidae</taxon>
        <taxon>Crotalinae</taxon>
        <taxon>Protobothrops</taxon>
    </lineage>
</organism>
<name>A0A0H3U1X8_PROMB</name>
<dbReference type="GO" id="GO:0005509">
    <property type="term" value="F:calcium ion binding"/>
    <property type="evidence" value="ECO:0007669"/>
    <property type="project" value="InterPro"/>
</dbReference>
<keyword evidence="8" id="KW-0732">Signal</keyword>
<dbReference type="GO" id="GO:0005543">
    <property type="term" value="F:phospholipid binding"/>
    <property type="evidence" value="ECO:0007669"/>
    <property type="project" value="TreeGrafter"/>
</dbReference>
<dbReference type="Pfam" id="PF00068">
    <property type="entry name" value="Phospholip_A2_1"/>
    <property type="match status" value="1"/>
</dbReference>
<dbReference type="GO" id="GO:0005576">
    <property type="term" value="C:extracellular region"/>
    <property type="evidence" value="ECO:0007669"/>
    <property type="project" value="UniProtKB-SubCell"/>
</dbReference>
<dbReference type="FunFam" id="1.20.90.10:FF:000001">
    <property type="entry name" value="Basic phospholipase A2 homolog"/>
    <property type="match status" value="1"/>
</dbReference>
<feature type="domain" description="Phospholipase A2-like central" evidence="9">
    <location>
        <begin position="17"/>
        <end position="132"/>
    </location>
</feature>
<evidence type="ECO:0000256" key="7">
    <source>
        <dbReference type="RuleBase" id="RU003654"/>
    </source>
</evidence>
<keyword evidence="2 8" id="KW-0964">Secreted</keyword>
<evidence type="ECO:0000256" key="6">
    <source>
        <dbReference type="PIRSR" id="PIRSR601211-3"/>
    </source>
</evidence>
<feature type="binding site" evidence="5">
    <location>
        <position position="45"/>
    </location>
    <ligand>
        <name>Ca(2+)</name>
        <dbReference type="ChEBI" id="CHEBI:29108"/>
    </ligand>
</feature>
<keyword evidence="5" id="KW-0106">Calcium</keyword>
<comment type="similarity">
    <text evidence="7">Belongs to the phospholipase A2 family.</text>
</comment>
<feature type="disulfide bond" evidence="6">
    <location>
        <begin position="65"/>
        <end position="137"/>
    </location>
</feature>
<evidence type="ECO:0000313" key="10">
    <source>
        <dbReference type="EMBL" id="AHJ09548.1"/>
    </source>
</evidence>
<feature type="chain" id="PRO_5005118684" evidence="8">
    <location>
        <begin position="20"/>
        <end position="137"/>
    </location>
</feature>
<evidence type="ECO:0000256" key="2">
    <source>
        <dbReference type="ARBA" id="ARBA00022525"/>
    </source>
</evidence>
<sequence length="137" mass="15667">MRTLWIMAVLLVGIEGGLLQFELIIKKVTGRSSIVWYGSYGCYCGKGGQGRPQDATDRCCFVHRCCYKKLTGCDPKKDRYSYSWENKAIVCGEKNPCLKELCECDKAVAICLRKNLGTYDKNYRFTMKFLCDKPEQC</sequence>
<dbReference type="InterPro" id="IPR033113">
    <property type="entry name" value="PLA2_histidine"/>
</dbReference>
<evidence type="ECO:0000256" key="8">
    <source>
        <dbReference type="RuleBase" id="RU361236"/>
    </source>
</evidence>
<feature type="disulfide bond" evidence="6">
    <location>
        <begin position="66"/>
        <end position="104"/>
    </location>
</feature>
<feature type="disulfide bond" evidence="6">
    <location>
        <begin position="91"/>
        <end position="102"/>
    </location>
</feature>
<dbReference type="GO" id="GO:0042130">
    <property type="term" value="P:negative regulation of T cell proliferation"/>
    <property type="evidence" value="ECO:0007669"/>
    <property type="project" value="TreeGrafter"/>
</dbReference>
<dbReference type="InterPro" id="IPR016090">
    <property type="entry name" value="PLA2-like_dom"/>
</dbReference>
<protein>
    <submittedName>
        <fullName evidence="10">Phospholipase A2</fullName>
        <ecNumber evidence="10">3.1.1.4</ecNumber>
    </submittedName>
</protein>
<dbReference type="InterPro" id="IPR036444">
    <property type="entry name" value="PLipase_A2_dom_sf"/>
</dbReference>
<dbReference type="GO" id="GO:0050482">
    <property type="term" value="P:arachidonate secretion"/>
    <property type="evidence" value="ECO:0007669"/>
    <property type="project" value="InterPro"/>
</dbReference>
<feature type="disulfide bond" evidence="6">
    <location>
        <begin position="73"/>
        <end position="97"/>
    </location>
</feature>
<comment type="cofactor">
    <cofactor evidence="5">
        <name>Ca(2+)</name>
        <dbReference type="ChEBI" id="CHEBI:29108"/>
    </cofactor>
    <text evidence="5">Binds 1 Ca(2+) ion per subunit.</text>
</comment>
<dbReference type="GO" id="GO:0047498">
    <property type="term" value="F:calcium-dependent phospholipase A2 activity"/>
    <property type="evidence" value="ECO:0007669"/>
    <property type="project" value="TreeGrafter"/>
</dbReference>
<dbReference type="InterPro" id="IPR001211">
    <property type="entry name" value="PLA2"/>
</dbReference>
<dbReference type="InterPro" id="IPR033112">
    <property type="entry name" value="PLA2_Asp_AS"/>
</dbReference>
<dbReference type="SUPFAM" id="SSF48619">
    <property type="entry name" value="Phospholipase A2, PLA2"/>
    <property type="match status" value="1"/>
</dbReference>
<dbReference type="GO" id="GO:0006644">
    <property type="term" value="P:phospholipid metabolic process"/>
    <property type="evidence" value="ECO:0007669"/>
    <property type="project" value="InterPro"/>
</dbReference>
<dbReference type="CDD" id="cd00125">
    <property type="entry name" value="PLA2c"/>
    <property type="match status" value="1"/>
</dbReference>
<evidence type="ECO:0000256" key="1">
    <source>
        <dbReference type="ARBA" id="ARBA00004613"/>
    </source>
</evidence>
<dbReference type="SMART" id="SM00085">
    <property type="entry name" value="PA2c"/>
    <property type="match status" value="1"/>
</dbReference>
<accession>A0A0H3U1X8</accession>
<feature type="disulfide bond" evidence="6">
    <location>
        <begin position="59"/>
        <end position="111"/>
    </location>
</feature>
<keyword evidence="10" id="KW-0378">Hydrolase</keyword>
<feature type="binding site" evidence="5">
    <location>
        <position position="47"/>
    </location>
    <ligand>
        <name>Ca(2+)</name>
        <dbReference type="ChEBI" id="CHEBI:29108"/>
    </ligand>
</feature>
<evidence type="ECO:0000256" key="4">
    <source>
        <dbReference type="PIRSR" id="PIRSR601211-1"/>
    </source>
</evidence>
<dbReference type="GO" id="GO:0016042">
    <property type="term" value="P:lipid catabolic process"/>
    <property type="evidence" value="ECO:0007669"/>
    <property type="project" value="InterPro"/>
</dbReference>
<dbReference type="PROSITE" id="PS00118">
    <property type="entry name" value="PA2_HIS"/>
    <property type="match status" value="1"/>
</dbReference>
<keyword evidence="5" id="KW-0479">Metal-binding</keyword>
<feature type="signal peptide" evidence="8">
    <location>
        <begin position="1"/>
        <end position="19"/>
    </location>
</feature>
<evidence type="ECO:0000256" key="3">
    <source>
        <dbReference type="ARBA" id="ARBA00023157"/>
    </source>
</evidence>
<dbReference type="Gene3D" id="1.20.90.10">
    <property type="entry name" value="Phospholipase A2 domain"/>
    <property type="match status" value="1"/>
</dbReference>
<dbReference type="AlphaFoldDB" id="A0A0H3U1X8"/>
<proteinExistence type="inferred from homology"/>
<dbReference type="PANTHER" id="PTHR11716:SF9">
    <property type="entry name" value="PHOSPHOLIPASE A2, MEMBRANE ASSOCIATED"/>
    <property type="match status" value="1"/>
</dbReference>
<reference evidence="10" key="1">
    <citation type="submission" date="2013-03" db="EMBL/GenBank/DDBJ databases">
        <title>The importance of being genomic: the evolution of the viper venom phospholipase A2 toxin subfamily revisited.</title>
        <authorList>
            <person name="Malhotra A."/>
            <person name="Creer S."/>
            <person name="Thorpe R.S."/>
            <person name="Harris J.B."/>
            <person name="Stocklin R."/>
            <person name="Favreau P."/>
        </authorList>
    </citation>
    <scope>NUCLEOTIDE SEQUENCE</scope>
    <source>
        <strain evidence="10">B464_LT11</strain>
    </source>
</reference>
<feature type="binding site" evidence="5">
    <location>
        <position position="43"/>
    </location>
    <ligand>
        <name>Ca(2+)</name>
        <dbReference type="ChEBI" id="CHEBI:29108"/>
    </ligand>
</feature>
<feature type="active site" evidence="4">
    <location>
        <position position="63"/>
    </location>
</feature>
<dbReference type="EMBL" id="KC796268">
    <property type="protein sequence ID" value="AHJ09548.1"/>
    <property type="molecule type" value="Genomic_DNA"/>
</dbReference>
<feature type="disulfide bond" evidence="6">
    <location>
        <begin position="42"/>
        <end position="131"/>
    </location>
</feature>